<sequence length="110" mass="12444">MIETSKNHTISKIVAKSLLRLFVLLLALASVPILSNKGTQSNLDAKHVAFPNEMAVVAPALLFIIFVVLLIVMLKNKYLRVDINWQFSLCTIFLLIYLILLYSRIYPLIA</sequence>
<feature type="transmembrane region" description="Helical" evidence="1">
    <location>
        <begin position="86"/>
        <end position="105"/>
    </location>
</feature>
<keyword evidence="3" id="KW-1185">Reference proteome</keyword>
<organism evidence="2 3">
    <name type="scientific">Sphingobacterium kitahiroshimense</name>
    <dbReference type="NCBI Taxonomy" id="470446"/>
    <lineage>
        <taxon>Bacteria</taxon>
        <taxon>Pseudomonadati</taxon>
        <taxon>Bacteroidota</taxon>
        <taxon>Sphingobacteriia</taxon>
        <taxon>Sphingobacteriales</taxon>
        <taxon>Sphingobacteriaceae</taxon>
        <taxon>Sphingobacterium</taxon>
    </lineage>
</organism>
<evidence type="ECO:0000313" key="3">
    <source>
        <dbReference type="Proteomes" id="UP001409291"/>
    </source>
</evidence>
<name>A0ABV0BVR9_9SPHI</name>
<keyword evidence="1" id="KW-0472">Membrane</keyword>
<feature type="transmembrane region" description="Helical" evidence="1">
    <location>
        <begin position="55"/>
        <end position="74"/>
    </location>
</feature>
<protein>
    <submittedName>
        <fullName evidence="2">Uncharacterized protein</fullName>
    </submittedName>
</protein>
<keyword evidence="1" id="KW-0812">Transmembrane</keyword>
<dbReference type="EMBL" id="JBDJNQ010000003">
    <property type="protein sequence ID" value="MEN5377467.1"/>
    <property type="molecule type" value="Genomic_DNA"/>
</dbReference>
<dbReference type="Proteomes" id="UP001409291">
    <property type="component" value="Unassembled WGS sequence"/>
</dbReference>
<proteinExistence type="predicted"/>
<reference evidence="2 3" key="1">
    <citation type="submission" date="2024-04" db="EMBL/GenBank/DDBJ databases">
        <title>WGS of bacteria from Torrens River.</title>
        <authorList>
            <person name="Wyrsch E.R."/>
            <person name="Drigo B."/>
        </authorList>
    </citation>
    <scope>NUCLEOTIDE SEQUENCE [LARGE SCALE GENOMIC DNA]</scope>
    <source>
        <strain evidence="2 3">TWI391</strain>
    </source>
</reference>
<feature type="transmembrane region" description="Helical" evidence="1">
    <location>
        <begin position="18"/>
        <end position="35"/>
    </location>
</feature>
<comment type="caution">
    <text evidence="2">The sequence shown here is derived from an EMBL/GenBank/DDBJ whole genome shotgun (WGS) entry which is preliminary data.</text>
</comment>
<gene>
    <name evidence="2" type="ORF">ABE541_09360</name>
</gene>
<keyword evidence="1" id="KW-1133">Transmembrane helix</keyword>
<dbReference type="RefSeq" id="WP_084825409.1">
    <property type="nucleotide sequence ID" value="NZ_JAOQNK010000001.1"/>
</dbReference>
<accession>A0ABV0BVR9</accession>
<evidence type="ECO:0000313" key="2">
    <source>
        <dbReference type="EMBL" id="MEN5377467.1"/>
    </source>
</evidence>
<evidence type="ECO:0000256" key="1">
    <source>
        <dbReference type="SAM" id="Phobius"/>
    </source>
</evidence>